<feature type="transmembrane region" description="Helical" evidence="1">
    <location>
        <begin position="12"/>
        <end position="37"/>
    </location>
</feature>
<evidence type="ECO:0000313" key="2">
    <source>
        <dbReference type="EMBL" id="PAU77893.1"/>
    </source>
</evidence>
<protein>
    <submittedName>
        <fullName evidence="2">Uncharacterized protein</fullName>
    </submittedName>
</protein>
<keyword evidence="1" id="KW-0472">Membrane</keyword>
<dbReference type="OrthoDB" id="7107798at2"/>
<name>A0A2A2F003_9GAMM</name>
<keyword evidence="1" id="KW-1133">Transmembrane helix</keyword>
<comment type="caution">
    <text evidence="2">The sequence shown here is derived from an EMBL/GenBank/DDBJ whole genome shotgun (WGS) entry which is preliminary data.</text>
</comment>
<keyword evidence="3" id="KW-1185">Reference proteome</keyword>
<organism evidence="2 3">
    <name type="scientific">Halovibrio salipaludis</name>
    <dbReference type="NCBI Taxonomy" id="2032626"/>
    <lineage>
        <taxon>Bacteria</taxon>
        <taxon>Pseudomonadati</taxon>
        <taxon>Pseudomonadota</taxon>
        <taxon>Gammaproteobacteria</taxon>
        <taxon>Oceanospirillales</taxon>
        <taxon>Halomonadaceae</taxon>
        <taxon>Halovibrio</taxon>
    </lineage>
</organism>
<dbReference type="RefSeq" id="WP_095618458.1">
    <property type="nucleotide sequence ID" value="NZ_NSKD01000008.1"/>
</dbReference>
<sequence length="278" mass="32123">MTDLYLGYPVFIWQALLNLSSLGLAGLLVAFVTTFYLKRKDESIRVAGVILEKRVNAQHEILRYLEDSSQKLEMPQPAASAMKEIMEDHGLALPYDPHLQYADIFSSVEKYRGFFKDFEELFAKHKLWLDLKVRHQMLLIQAYFSAINASLLTFDRLPLPAGMVLAPEEKEDLSNQLLFILGIALDEEFNQLLMDLEVLMVNSIYKLDLSRPKKSFLAQRRENREAKKVERFLLKKSLMGQYLPKIAMLAISLLEAKKGEGITSQEAEEYFRWYSDES</sequence>
<evidence type="ECO:0000256" key="1">
    <source>
        <dbReference type="SAM" id="Phobius"/>
    </source>
</evidence>
<accession>A0A2A2F003</accession>
<reference evidence="2 3" key="1">
    <citation type="submission" date="2017-08" db="EMBL/GenBank/DDBJ databases">
        <title>Halovibrio sewagensis sp. nov., isolated from wastewater of high salinity.</title>
        <authorList>
            <person name="Dong X."/>
            <person name="Zhang G."/>
        </authorList>
    </citation>
    <scope>NUCLEOTIDE SEQUENCE [LARGE SCALE GENOMIC DNA]</scope>
    <source>
        <strain evidence="2 3">YL5-2</strain>
    </source>
</reference>
<gene>
    <name evidence="2" type="ORF">CK501_14480</name>
</gene>
<dbReference type="EMBL" id="NSKD01000008">
    <property type="protein sequence ID" value="PAU77893.1"/>
    <property type="molecule type" value="Genomic_DNA"/>
</dbReference>
<keyword evidence="1" id="KW-0812">Transmembrane</keyword>
<dbReference type="AlphaFoldDB" id="A0A2A2F003"/>
<proteinExistence type="predicted"/>
<dbReference type="Proteomes" id="UP000218896">
    <property type="component" value="Unassembled WGS sequence"/>
</dbReference>
<evidence type="ECO:0000313" key="3">
    <source>
        <dbReference type="Proteomes" id="UP000218896"/>
    </source>
</evidence>